<dbReference type="EMBL" id="AP012057">
    <property type="protein sequence ID" value="BAN00571.1"/>
    <property type="molecule type" value="Genomic_DNA"/>
</dbReference>
<organism evidence="1 2">
    <name type="scientific">Ilumatobacter coccineus (strain NBRC 103263 / KCTC 29153 / YM16-304)</name>
    <dbReference type="NCBI Taxonomy" id="1313172"/>
    <lineage>
        <taxon>Bacteria</taxon>
        <taxon>Bacillati</taxon>
        <taxon>Actinomycetota</taxon>
        <taxon>Acidimicrobiia</taxon>
        <taxon>Acidimicrobiales</taxon>
        <taxon>Ilumatobacteraceae</taxon>
        <taxon>Ilumatobacter</taxon>
    </lineage>
</organism>
<name>A0A6C7E0S8_ILUCY</name>
<gene>
    <name evidence="1" type="ORF">YM304_02570</name>
</gene>
<dbReference type="AlphaFoldDB" id="A0A6C7E0S8"/>
<proteinExistence type="predicted"/>
<accession>A0A6C7E0S8</accession>
<dbReference type="Proteomes" id="UP000011863">
    <property type="component" value="Chromosome"/>
</dbReference>
<evidence type="ECO:0000313" key="1">
    <source>
        <dbReference type="EMBL" id="BAN00571.1"/>
    </source>
</evidence>
<reference evidence="1 2" key="1">
    <citation type="journal article" date="2013" name="Int. J. Syst. Evol. Microbiol.">
        <title>Ilumatobacter nonamiense sp. nov. and Ilumatobacter coccineum sp. nov., isolated from seashore sand.</title>
        <authorList>
            <person name="Matsumoto A."/>
            <person name="Kasai H."/>
            <person name="Matsuo Y."/>
            <person name="Shizuri Y."/>
            <person name="Ichikawa N."/>
            <person name="Fujita N."/>
            <person name="Omura S."/>
            <person name="Takahashi Y."/>
        </authorList>
    </citation>
    <scope>NUCLEOTIDE SEQUENCE [LARGE SCALE GENOMIC DNA]</scope>
    <source>
        <strain evidence="2">NBRC 103263 / KCTC 29153 / YM16-304</strain>
    </source>
</reference>
<dbReference type="Gene3D" id="6.10.140.1430">
    <property type="match status" value="1"/>
</dbReference>
<dbReference type="KEGG" id="aym:YM304_02570"/>
<protein>
    <recommendedName>
        <fullName evidence="3">Antitoxin</fullName>
    </recommendedName>
</protein>
<sequence>MAGKMMSGALPEGSENLMGLFDKLKKTAGGAKDKVDDLVEKNSDKIPDKVEKVYDKVSDAAEKVIPGEDAAGDTPAN</sequence>
<keyword evidence="2" id="KW-1185">Reference proteome</keyword>
<evidence type="ECO:0000313" key="2">
    <source>
        <dbReference type="Proteomes" id="UP000011863"/>
    </source>
</evidence>
<evidence type="ECO:0008006" key="3">
    <source>
        <dbReference type="Google" id="ProtNLM"/>
    </source>
</evidence>